<protein>
    <submittedName>
        <fullName evidence="1">Uncharacterized protein</fullName>
    </submittedName>
</protein>
<organism evidence="1 2">
    <name type="scientific">Flavobacterium lacus</name>
    <dbReference type="NCBI Taxonomy" id="1353778"/>
    <lineage>
        <taxon>Bacteria</taxon>
        <taxon>Pseudomonadati</taxon>
        <taxon>Bacteroidota</taxon>
        <taxon>Flavobacteriia</taxon>
        <taxon>Flavobacteriales</taxon>
        <taxon>Flavobacteriaceae</taxon>
        <taxon>Flavobacterium</taxon>
    </lineage>
</organism>
<sequence>MKGVFKENKELQFLKEEFSNFLKNKKQPSAEKPENV</sequence>
<dbReference type="AlphaFoldDB" id="A0A328WT30"/>
<dbReference type="Proteomes" id="UP000249518">
    <property type="component" value="Unassembled WGS sequence"/>
</dbReference>
<name>A0A328WT30_9FLAO</name>
<evidence type="ECO:0000313" key="1">
    <source>
        <dbReference type="EMBL" id="RAR46538.1"/>
    </source>
</evidence>
<keyword evidence="2" id="KW-1185">Reference proteome</keyword>
<proteinExistence type="predicted"/>
<evidence type="ECO:0000313" key="2">
    <source>
        <dbReference type="Proteomes" id="UP000249518"/>
    </source>
</evidence>
<gene>
    <name evidence="1" type="ORF">B0I10_11733</name>
</gene>
<reference evidence="1 2" key="1">
    <citation type="submission" date="2018-06" db="EMBL/GenBank/DDBJ databases">
        <title>Genomic Encyclopedia of Type Strains, Phase III (KMG-III): the genomes of soil and plant-associated and newly described type strains.</title>
        <authorList>
            <person name="Whitman W."/>
        </authorList>
    </citation>
    <scope>NUCLEOTIDE SEQUENCE [LARGE SCALE GENOMIC DNA]</scope>
    <source>
        <strain evidence="1 2">CGMCC 1.12504</strain>
    </source>
</reference>
<dbReference type="EMBL" id="QLSV01000017">
    <property type="protein sequence ID" value="RAR46538.1"/>
    <property type="molecule type" value="Genomic_DNA"/>
</dbReference>
<accession>A0A328WT30</accession>
<comment type="caution">
    <text evidence="1">The sequence shown here is derived from an EMBL/GenBank/DDBJ whole genome shotgun (WGS) entry which is preliminary data.</text>
</comment>